<dbReference type="AlphaFoldDB" id="A0AAE9WK56"/>
<dbReference type="PROSITE" id="PS50196">
    <property type="entry name" value="RANBD1"/>
    <property type="match status" value="1"/>
</dbReference>
<dbReference type="InterPro" id="IPR000156">
    <property type="entry name" value="Ran_bind_dom"/>
</dbReference>
<protein>
    <submittedName>
        <fullName evidence="10">Nucleoporin Nup61</fullName>
    </submittedName>
</protein>
<dbReference type="EMBL" id="CP115613">
    <property type="protein sequence ID" value="WBW75353.1"/>
    <property type="molecule type" value="Genomic_DNA"/>
</dbReference>
<evidence type="ECO:0000256" key="7">
    <source>
        <dbReference type="ARBA" id="ARBA00023242"/>
    </source>
</evidence>
<feature type="domain" description="RanBD1" evidence="9">
    <location>
        <begin position="403"/>
        <end position="517"/>
    </location>
</feature>
<dbReference type="CDD" id="cd13170">
    <property type="entry name" value="RanBD_NUP50"/>
    <property type="match status" value="1"/>
</dbReference>
<dbReference type="GO" id="GO:0015031">
    <property type="term" value="P:protein transport"/>
    <property type="evidence" value="ECO:0007669"/>
    <property type="project" value="UniProtKB-KW"/>
</dbReference>
<comment type="subcellular location">
    <subcellularLocation>
        <location evidence="1">Nucleus</location>
        <location evidence="1">Nuclear pore complex</location>
    </subcellularLocation>
</comment>
<keyword evidence="2" id="KW-0813">Transport</keyword>
<evidence type="ECO:0000256" key="1">
    <source>
        <dbReference type="ARBA" id="ARBA00004567"/>
    </source>
</evidence>
<keyword evidence="4" id="KW-0653">Protein transport</keyword>
<evidence type="ECO:0000256" key="8">
    <source>
        <dbReference type="SAM" id="MobiDB-lite"/>
    </source>
</evidence>
<evidence type="ECO:0000256" key="3">
    <source>
        <dbReference type="ARBA" id="ARBA00022816"/>
    </source>
</evidence>
<dbReference type="InterPro" id="IPR053074">
    <property type="entry name" value="NPC_Nucleoporin"/>
</dbReference>
<keyword evidence="5" id="KW-0811">Translocation</keyword>
<feature type="compositionally biased region" description="Basic and acidic residues" evidence="8">
    <location>
        <begin position="302"/>
        <end position="313"/>
    </location>
</feature>
<dbReference type="GO" id="GO:0005643">
    <property type="term" value="C:nuclear pore"/>
    <property type="evidence" value="ECO:0007669"/>
    <property type="project" value="UniProtKB-SubCell"/>
</dbReference>
<accession>A0AAE9WK56</accession>
<evidence type="ECO:0000313" key="11">
    <source>
        <dbReference type="Proteomes" id="UP001212411"/>
    </source>
</evidence>
<feature type="compositionally biased region" description="Basic residues" evidence="8">
    <location>
        <begin position="40"/>
        <end position="50"/>
    </location>
</feature>
<feature type="region of interest" description="Disordered" evidence="8">
    <location>
        <begin position="1"/>
        <end position="66"/>
    </location>
</feature>
<feature type="compositionally biased region" description="Basic and acidic residues" evidence="8">
    <location>
        <begin position="227"/>
        <end position="237"/>
    </location>
</feature>
<feature type="compositionally biased region" description="Polar residues" evidence="8">
    <location>
        <begin position="206"/>
        <end position="217"/>
    </location>
</feature>
<name>A0AAE9WK56_9SCHI</name>
<sequence length="517" mass="56195">MSKRGADHQLTKDQDESDDDRSGSVELATEASADVIAARKIAKPKTRKRTAGMSQQGGLFSGLAKPESGKPVASPFAFDKQANVVSSTNKYETLLKKRGLNKAFLDSVQKSLENDPFGNLSILMEEYKKHLGSIESSVSSVDLNKAQNESMPTSEAESVKSSQMDFSKSSNDNEVATENTSTKPSESTLPVPGAPRFGFSAPDLSKSFQFNPSSLTPTGPLAAFNKEITKPNEEKKSAFGSETQAKTPFSFGQKSSFTPTFSFQKTSQEQGEKKPSTDLSSENKEENDTQKKGLNFSWDPSKPIKFEAPEKKFTFTNPLSAKKPAPTPEVNPPNAASIGFSFGTNPNPFSFAAKPPASVNNEGTTDEKNEGVEQPETAEEGKEEDKKDEEKQDNSLVVSKGQGEENEDSIFETRAKLYRFNSTSKSYTDIGLGPLKLNVDRTSNAARLLARVDGNGKLLLNVRLCKDFEYKLAGDKALTVPAASDDGKGLVTYLIRVKEKGTAEQLLKNLNEKKATL</sequence>
<dbReference type="PANTHER" id="PTHR38697:SF1">
    <property type="entry name" value="NUCLEAR PORE COMPLEX PROTEIN SIMILAR TO S. CEREVISIAE NUP2 (EUROFUNG)"/>
    <property type="match status" value="1"/>
</dbReference>
<keyword evidence="11" id="KW-1185">Reference proteome</keyword>
<dbReference type="Proteomes" id="UP001212411">
    <property type="component" value="Chromosome 3"/>
</dbReference>
<dbReference type="InterPro" id="IPR015007">
    <property type="entry name" value="NUP2/50/61"/>
</dbReference>
<evidence type="ECO:0000313" key="10">
    <source>
        <dbReference type="EMBL" id="WBW75353.1"/>
    </source>
</evidence>
<evidence type="ECO:0000256" key="2">
    <source>
        <dbReference type="ARBA" id="ARBA00022448"/>
    </source>
</evidence>
<dbReference type="KEGG" id="som:SOMG_04353"/>
<evidence type="ECO:0000256" key="5">
    <source>
        <dbReference type="ARBA" id="ARBA00023010"/>
    </source>
</evidence>
<feature type="compositionally biased region" description="Polar residues" evidence="8">
    <location>
        <begin position="240"/>
        <end position="269"/>
    </location>
</feature>
<keyword evidence="3" id="KW-0509">mRNA transport</keyword>
<keyword evidence="7" id="KW-0539">Nucleus</keyword>
<dbReference type="PANTHER" id="PTHR38697">
    <property type="entry name" value="NUCLEAR PORE COMPLEX PROTEIN SIMILAR TO S. CEREVISIAE NUP2 (EUROFUNG)"/>
    <property type="match status" value="1"/>
</dbReference>
<proteinExistence type="predicted"/>
<reference evidence="10 11" key="1">
    <citation type="journal article" date="2023" name="G3 (Bethesda)">
        <title>A high-quality reference genome for the fission yeast Schizosaccharomyces osmophilus.</title>
        <authorList>
            <person name="Jia G.S."/>
            <person name="Zhang W.C."/>
            <person name="Liang Y."/>
            <person name="Liu X.H."/>
            <person name="Rhind N."/>
            <person name="Pidoux A."/>
            <person name="Brysch-Herzberg M."/>
            <person name="Du L.L."/>
        </authorList>
    </citation>
    <scope>NUCLEOTIDE SEQUENCE [LARGE SCALE GENOMIC DNA]</scope>
    <source>
        <strain evidence="10 11">CBS 15793</strain>
    </source>
</reference>
<dbReference type="Pfam" id="PF00638">
    <property type="entry name" value="Ran_BP1"/>
    <property type="match status" value="1"/>
</dbReference>
<dbReference type="GeneID" id="80877829"/>
<gene>
    <name evidence="10" type="primary">nup61</name>
    <name evidence="10" type="ORF">SOMG_04353</name>
</gene>
<dbReference type="InterPro" id="IPR011993">
    <property type="entry name" value="PH-like_dom_sf"/>
</dbReference>
<dbReference type="Pfam" id="PF08911">
    <property type="entry name" value="NUP50"/>
    <property type="match status" value="1"/>
</dbReference>
<dbReference type="SUPFAM" id="SSF50729">
    <property type="entry name" value="PH domain-like"/>
    <property type="match status" value="1"/>
</dbReference>
<dbReference type="Gene3D" id="2.30.29.30">
    <property type="entry name" value="Pleckstrin-homology domain (PH domain)/Phosphotyrosine-binding domain (PTB)"/>
    <property type="match status" value="1"/>
</dbReference>
<evidence type="ECO:0000259" key="9">
    <source>
        <dbReference type="PROSITE" id="PS50196"/>
    </source>
</evidence>
<feature type="compositionally biased region" description="Basic and acidic residues" evidence="8">
    <location>
        <begin position="1"/>
        <end position="14"/>
    </location>
</feature>
<dbReference type="SMART" id="SM00160">
    <property type="entry name" value="RanBD"/>
    <property type="match status" value="1"/>
</dbReference>
<feature type="compositionally biased region" description="Basic and acidic residues" evidence="8">
    <location>
        <begin position="270"/>
        <end position="291"/>
    </location>
</feature>
<feature type="compositionally biased region" description="Basic and acidic residues" evidence="8">
    <location>
        <begin position="379"/>
        <end position="393"/>
    </location>
</feature>
<organism evidence="10 11">
    <name type="scientific">Schizosaccharomyces osmophilus</name>
    <dbReference type="NCBI Taxonomy" id="2545709"/>
    <lineage>
        <taxon>Eukaryota</taxon>
        <taxon>Fungi</taxon>
        <taxon>Dikarya</taxon>
        <taxon>Ascomycota</taxon>
        <taxon>Taphrinomycotina</taxon>
        <taxon>Schizosaccharomycetes</taxon>
        <taxon>Schizosaccharomycetales</taxon>
        <taxon>Schizosaccharomycetaceae</taxon>
        <taxon>Schizosaccharomyces</taxon>
    </lineage>
</organism>
<dbReference type="RefSeq" id="XP_056039596.1">
    <property type="nucleotide sequence ID" value="XM_056183140.1"/>
</dbReference>
<dbReference type="GO" id="GO:0051028">
    <property type="term" value="P:mRNA transport"/>
    <property type="evidence" value="ECO:0007669"/>
    <property type="project" value="UniProtKB-KW"/>
</dbReference>
<evidence type="ECO:0000256" key="6">
    <source>
        <dbReference type="ARBA" id="ARBA00023132"/>
    </source>
</evidence>
<evidence type="ECO:0000256" key="4">
    <source>
        <dbReference type="ARBA" id="ARBA00022927"/>
    </source>
</evidence>
<feature type="compositionally biased region" description="Polar residues" evidence="8">
    <location>
        <begin position="138"/>
        <end position="188"/>
    </location>
</feature>
<feature type="region of interest" description="Disordered" evidence="8">
    <location>
        <begin position="138"/>
        <end position="408"/>
    </location>
</feature>
<keyword evidence="6" id="KW-0906">Nuclear pore complex</keyword>